<sequence length="201" mass="22513">MSDTVLLENILKKKQAQYPDGLDSGEIFEIFVSDTILKNFGLSYADLEDGVVDGDKDGGIDSVYLFVNGVLITEDSDFANYKHSVAIEVYVFQSKRKDVFEEAVINTLLASLPELFNLSNTDETLEPLFNSAVRLKFSLLRTVFKELAATFPTFKIHIYYACRGKKPTKQMGIKAEQVSYAISEKHPNVDTQFKFLGAGDL</sequence>
<accession>A0A3B1CW83</accession>
<organism evidence="1">
    <name type="scientific">hydrothermal vent metagenome</name>
    <dbReference type="NCBI Taxonomy" id="652676"/>
    <lineage>
        <taxon>unclassified sequences</taxon>
        <taxon>metagenomes</taxon>
        <taxon>ecological metagenomes</taxon>
    </lineage>
</organism>
<gene>
    <name evidence="1" type="ORF">MNBD_NITROSPINAE04-2256</name>
</gene>
<name>A0A3B1CW83_9ZZZZ</name>
<proteinExistence type="predicted"/>
<dbReference type="AlphaFoldDB" id="A0A3B1CW83"/>
<evidence type="ECO:0000313" key="1">
    <source>
        <dbReference type="EMBL" id="VAX23485.1"/>
    </source>
</evidence>
<dbReference type="EMBL" id="UOGA01000249">
    <property type="protein sequence ID" value="VAX23485.1"/>
    <property type="molecule type" value="Genomic_DNA"/>
</dbReference>
<protein>
    <submittedName>
        <fullName evidence="1">Uncharacterized protein</fullName>
    </submittedName>
</protein>
<reference evidence="1" key="1">
    <citation type="submission" date="2018-06" db="EMBL/GenBank/DDBJ databases">
        <authorList>
            <person name="Zhirakovskaya E."/>
        </authorList>
    </citation>
    <scope>NUCLEOTIDE SEQUENCE</scope>
</reference>
<feature type="non-terminal residue" evidence="1">
    <location>
        <position position="201"/>
    </location>
</feature>